<dbReference type="KEGG" id="aaxa:NCTC10138_00021"/>
<organism evidence="3 5">
    <name type="scientific">Haploplasma axanthum</name>
    <name type="common">Acholeplasma axanthum</name>
    <dbReference type="NCBI Taxonomy" id="29552"/>
    <lineage>
        <taxon>Bacteria</taxon>
        <taxon>Bacillati</taxon>
        <taxon>Mycoplasmatota</taxon>
        <taxon>Mollicutes</taxon>
        <taxon>Acholeplasmatales</taxon>
        <taxon>Acholeplasmataceae</taxon>
        <taxon>Haploplasma</taxon>
    </lineage>
</organism>
<dbReference type="Proteomes" id="UP000289841">
    <property type="component" value="Chromosome"/>
</dbReference>
<evidence type="ECO:0000313" key="3">
    <source>
        <dbReference type="EMBL" id="VEU79562.1"/>
    </source>
</evidence>
<evidence type="ECO:0000259" key="2">
    <source>
        <dbReference type="PROSITE" id="PS51898"/>
    </source>
</evidence>
<sequence>MKIKDVFKDYLDYAEFYLEFDTWRTYKRDLKLITKVLDVMHIYDTTQLDANIIDKLNRYLKGNTEKKNSKINDTVSTFISSLNHSNISTKHFKMIRLKNDTIGYKPLPENELILMLDYIEKLNTSETNNLSWVASIYIMLDTGARINEVTNILTKNVDVSGRRILLEETKNGKMRIVPFGDLSADIISKIYDPNHSHLLWNYYSNIKLSRVSLHKFLKRLSDKLNLTSGNITSHRFRKTFATRLLKMKCPITTIQKLLGHSSISITMRYLEIDDYMLEKDYIEHYSYNALKKAD</sequence>
<dbReference type="Pfam" id="PF00589">
    <property type="entry name" value="Phage_integrase"/>
    <property type="match status" value="1"/>
</dbReference>
<dbReference type="InterPro" id="IPR011010">
    <property type="entry name" value="DNA_brk_join_enz"/>
</dbReference>
<dbReference type="InterPro" id="IPR002104">
    <property type="entry name" value="Integrase_catalytic"/>
</dbReference>
<dbReference type="InterPro" id="IPR050090">
    <property type="entry name" value="Tyrosine_recombinase_XerCD"/>
</dbReference>
<keyword evidence="5" id="KW-1185">Reference proteome</keyword>
<name>A0A449BB78_HAPAX</name>
<reference evidence="3 5" key="1">
    <citation type="submission" date="2019-01" db="EMBL/GenBank/DDBJ databases">
        <authorList>
            <consortium name="Pathogen Informatics"/>
        </authorList>
    </citation>
    <scope>NUCLEOTIDE SEQUENCE [LARGE SCALE GENOMIC DNA]</scope>
    <source>
        <strain evidence="3 5">NCTC10138</strain>
    </source>
</reference>
<dbReference type="OrthoDB" id="395712at2"/>
<dbReference type="EMBL" id="LR215048">
    <property type="protein sequence ID" value="VEU81367.1"/>
    <property type="molecule type" value="Genomic_DNA"/>
</dbReference>
<dbReference type="GO" id="GO:0006310">
    <property type="term" value="P:DNA recombination"/>
    <property type="evidence" value="ECO:0007669"/>
    <property type="project" value="UniProtKB-KW"/>
</dbReference>
<evidence type="ECO:0000256" key="1">
    <source>
        <dbReference type="ARBA" id="ARBA00023172"/>
    </source>
</evidence>
<dbReference type="Gene3D" id="1.10.443.10">
    <property type="entry name" value="Intergrase catalytic core"/>
    <property type="match status" value="1"/>
</dbReference>
<dbReference type="PROSITE" id="PS51898">
    <property type="entry name" value="TYR_RECOMBINASE"/>
    <property type="match status" value="1"/>
</dbReference>
<dbReference type="EMBL" id="LR215048">
    <property type="protein sequence ID" value="VEU79562.1"/>
    <property type="molecule type" value="Genomic_DNA"/>
</dbReference>
<dbReference type="PANTHER" id="PTHR30349:SF64">
    <property type="entry name" value="PROPHAGE INTEGRASE INTD-RELATED"/>
    <property type="match status" value="1"/>
</dbReference>
<dbReference type="AlphaFoldDB" id="A0A449BB78"/>
<dbReference type="SUPFAM" id="SSF56349">
    <property type="entry name" value="DNA breaking-rejoining enzymes"/>
    <property type="match status" value="1"/>
</dbReference>
<proteinExistence type="predicted"/>
<dbReference type="PANTHER" id="PTHR30349">
    <property type="entry name" value="PHAGE INTEGRASE-RELATED"/>
    <property type="match status" value="1"/>
</dbReference>
<protein>
    <submittedName>
        <fullName evidence="3">Tyrosine recombinase XerD</fullName>
    </submittedName>
</protein>
<keyword evidence="1" id="KW-0233">DNA recombination</keyword>
<accession>A0A449BB78</accession>
<dbReference type="GO" id="GO:0015074">
    <property type="term" value="P:DNA integration"/>
    <property type="evidence" value="ECO:0007669"/>
    <property type="project" value="InterPro"/>
</dbReference>
<dbReference type="GO" id="GO:0003677">
    <property type="term" value="F:DNA binding"/>
    <property type="evidence" value="ECO:0007669"/>
    <property type="project" value="InterPro"/>
</dbReference>
<gene>
    <name evidence="3" type="primary">xerD_1</name>
    <name evidence="4" type="synonym">xerD_3</name>
    <name evidence="3" type="ORF">NCTC10138_00021</name>
    <name evidence="4" type="ORF">NCTC10138_01766</name>
</gene>
<dbReference type="RefSeq" id="WP_026390985.1">
    <property type="nucleotide sequence ID" value="NZ_LR215048.1"/>
</dbReference>
<dbReference type="InterPro" id="IPR013762">
    <property type="entry name" value="Integrase-like_cat_sf"/>
</dbReference>
<feature type="domain" description="Tyr recombinase" evidence="2">
    <location>
        <begin position="102"/>
        <end position="282"/>
    </location>
</feature>
<dbReference type="CDD" id="cd00796">
    <property type="entry name" value="INT_Rci_Hp1_C"/>
    <property type="match status" value="1"/>
</dbReference>
<evidence type="ECO:0000313" key="5">
    <source>
        <dbReference type="Proteomes" id="UP000289841"/>
    </source>
</evidence>
<dbReference type="KEGG" id="aaxa:NCTC10138_01766"/>
<dbReference type="STRING" id="1278311.GCA_000428705_01575"/>
<evidence type="ECO:0000313" key="4">
    <source>
        <dbReference type="EMBL" id="VEU81367.1"/>
    </source>
</evidence>